<protein>
    <submittedName>
        <fullName evidence="2">Uncharacterized protein</fullName>
    </submittedName>
</protein>
<feature type="transmembrane region" description="Helical" evidence="1">
    <location>
        <begin position="34"/>
        <end position="52"/>
    </location>
</feature>
<feature type="transmembrane region" description="Helical" evidence="1">
    <location>
        <begin position="120"/>
        <end position="143"/>
    </location>
</feature>
<evidence type="ECO:0000313" key="3">
    <source>
        <dbReference type="Proteomes" id="UP000184693"/>
    </source>
</evidence>
<sequence length="146" mass="16157">MNVEDTWDGHMRRAHIDAAHEQHVAASHAQAAPLARRAMLVCIALVCVWSIVETPWELNPTDGLTRFLALMLAKCLLLAVGAAAFFGVRYARTLFVFLCASSVFAVASTLPFEYTISHELFTLSLVECVCKVALVVSYATWYIKSH</sequence>
<evidence type="ECO:0000256" key="1">
    <source>
        <dbReference type="SAM" id="Phobius"/>
    </source>
</evidence>
<reference evidence="2 3" key="1">
    <citation type="submission" date="2016-11" db="EMBL/GenBank/DDBJ databases">
        <authorList>
            <person name="Jaros S."/>
            <person name="Januszkiewicz K."/>
            <person name="Wedrychowicz H."/>
        </authorList>
    </citation>
    <scope>NUCLEOTIDE SEQUENCE [LARGE SCALE GENOMIC DNA]</scope>
    <source>
        <strain evidence="2 3">GAS86</strain>
    </source>
</reference>
<dbReference type="AlphaFoldDB" id="A0A1N6K7Z9"/>
<feature type="transmembrane region" description="Helical" evidence="1">
    <location>
        <begin position="64"/>
        <end position="87"/>
    </location>
</feature>
<gene>
    <name evidence="2" type="ORF">SAMN05444168_6339</name>
</gene>
<evidence type="ECO:0000313" key="2">
    <source>
        <dbReference type="EMBL" id="SIO52688.1"/>
    </source>
</evidence>
<name>A0A1N6K7Z9_9BURK</name>
<feature type="transmembrane region" description="Helical" evidence="1">
    <location>
        <begin position="94"/>
        <end position="114"/>
    </location>
</feature>
<proteinExistence type="predicted"/>
<keyword evidence="1" id="KW-0812">Transmembrane</keyword>
<organism evidence="2 3">
    <name type="scientific">Paraburkholderia phenazinium</name>
    <dbReference type="NCBI Taxonomy" id="60549"/>
    <lineage>
        <taxon>Bacteria</taxon>
        <taxon>Pseudomonadati</taxon>
        <taxon>Pseudomonadota</taxon>
        <taxon>Betaproteobacteria</taxon>
        <taxon>Burkholderiales</taxon>
        <taxon>Burkholderiaceae</taxon>
        <taxon>Paraburkholderia</taxon>
    </lineage>
</organism>
<keyword evidence="1" id="KW-0472">Membrane</keyword>
<dbReference type="EMBL" id="FSRM01000002">
    <property type="protein sequence ID" value="SIO52688.1"/>
    <property type="molecule type" value="Genomic_DNA"/>
</dbReference>
<dbReference type="OrthoDB" id="9135217at2"/>
<keyword evidence="1" id="KW-1133">Transmembrane helix</keyword>
<accession>A0A1N6K7Z9</accession>
<dbReference type="Proteomes" id="UP000184693">
    <property type="component" value="Unassembled WGS sequence"/>
</dbReference>
<dbReference type="RefSeq" id="WP_074268185.1">
    <property type="nucleotide sequence ID" value="NZ_FSRM01000002.1"/>
</dbReference>